<dbReference type="GO" id="GO:0016757">
    <property type="term" value="F:glycosyltransferase activity"/>
    <property type="evidence" value="ECO:0007669"/>
    <property type="project" value="UniProtKB-KW"/>
</dbReference>
<feature type="domain" description="Glycosyltransferase RgtA/B/C/D-like" evidence="2">
    <location>
        <begin position="78"/>
        <end position="218"/>
    </location>
</feature>
<feature type="transmembrane region" description="Helical" evidence="1">
    <location>
        <begin position="325"/>
        <end position="349"/>
    </location>
</feature>
<keyword evidence="4" id="KW-1185">Reference proteome</keyword>
<feature type="transmembrane region" description="Helical" evidence="1">
    <location>
        <begin position="298"/>
        <end position="319"/>
    </location>
</feature>
<keyword evidence="3" id="KW-0808">Transferase</keyword>
<organism evidence="3 4">
    <name type="scientific">Williamsia deligens</name>
    <dbReference type="NCBI Taxonomy" id="321325"/>
    <lineage>
        <taxon>Bacteria</taxon>
        <taxon>Bacillati</taxon>
        <taxon>Actinomycetota</taxon>
        <taxon>Actinomycetes</taxon>
        <taxon>Mycobacteriales</taxon>
        <taxon>Nocardiaceae</taxon>
        <taxon>Williamsia</taxon>
    </lineage>
</organism>
<gene>
    <name evidence="3" type="ORF">ACFQ04_03120</name>
</gene>
<feature type="transmembrane region" description="Helical" evidence="1">
    <location>
        <begin position="104"/>
        <end position="126"/>
    </location>
</feature>
<accession>A0ABW3G3M2</accession>
<comment type="caution">
    <text evidence="3">The sequence shown here is derived from an EMBL/GenBank/DDBJ whole genome shotgun (WGS) entry which is preliminary data.</text>
</comment>
<dbReference type="RefSeq" id="WP_253647273.1">
    <property type="nucleotide sequence ID" value="NZ_BAAAMO010000002.1"/>
</dbReference>
<feature type="transmembrane region" description="Helical" evidence="1">
    <location>
        <begin position="44"/>
        <end position="70"/>
    </location>
</feature>
<evidence type="ECO:0000259" key="2">
    <source>
        <dbReference type="Pfam" id="PF13231"/>
    </source>
</evidence>
<keyword evidence="1" id="KW-0472">Membrane</keyword>
<dbReference type="Pfam" id="PF13231">
    <property type="entry name" value="PMT_2"/>
    <property type="match status" value="1"/>
</dbReference>
<sequence>MFGASLALFLVAGWFLTVDRQFLMGDALSRVQSAQSVVSSRDPHVAAIGFVFTPLTALVQLPVVAVAQWFPWITADAVSGVVMSSVFMAGAVYHVWGIGRDRRLPTVCTVLLTVLFALHPMIVFYGGNGMSEAPFLFFLCWAVRRLVRWVDSDDVHDLVTTGICLGLAYLTRYDAVAATAAAAAVVAVVSMQRRSPLRPLRWCISRVVVDVALVVAPPLVAFVAWAATSWLITGNALAQFTSEYGNSAIVAQAGGTPGDLLGRIAFVVVDSFLLFPALLLGVVVIGARRVTLGRVAPIGAPVAVFGAVLAFQGASYVTGTTFGFLRFYITAVPLGVIVAMLALSARAPVPSRRPGRRKRPGVIRTPTARFQVIVATIVVAATAVSIPTAWGLMASQRYAPQEAALRTTVLDDPTAAGVRVAKDRRVAASFSTERQIASWVDAQHLPDGSVLVDTLYGFAVVARTTDPRRYVIPSDQDFTEILNDPSRFGIVYILAVPRSGRGVADAVNQRYPTLYDDGAQIGRLDLEFPNVAGDLPTWRVYRVVRN</sequence>
<dbReference type="EMBL" id="JBHTIL010000001">
    <property type="protein sequence ID" value="MFD0924718.1"/>
    <property type="molecule type" value="Genomic_DNA"/>
</dbReference>
<feature type="transmembrane region" description="Helical" evidence="1">
    <location>
        <begin position="264"/>
        <end position="286"/>
    </location>
</feature>
<name>A0ABW3G3M2_9NOCA</name>
<dbReference type="InterPro" id="IPR038731">
    <property type="entry name" value="RgtA/B/C-like"/>
</dbReference>
<evidence type="ECO:0000256" key="1">
    <source>
        <dbReference type="SAM" id="Phobius"/>
    </source>
</evidence>
<feature type="transmembrane region" description="Helical" evidence="1">
    <location>
        <begin position="77"/>
        <end position="98"/>
    </location>
</feature>
<dbReference type="Proteomes" id="UP001597068">
    <property type="component" value="Unassembled WGS sequence"/>
</dbReference>
<dbReference type="EC" id="2.4.-.-" evidence="3"/>
<feature type="transmembrane region" description="Helical" evidence="1">
    <location>
        <begin position="370"/>
        <end position="393"/>
    </location>
</feature>
<keyword evidence="3" id="KW-0328">Glycosyltransferase</keyword>
<protein>
    <submittedName>
        <fullName evidence="3">Glycosyltransferase family 39 protein</fullName>
        <ecNumber evidence="3">2.4.-.-</ecNumber>
    </submittedName>
</protein>
<proteinExistence type="predicted"/>
<feature type="transmembrane region" description="Helical" evidence="1">
    <location>
        <begin position="203"/>
        <end position="227"/>
    </location>
</feature>
<feature type="transmembrane region" description="Helical" evidence="1">
    <location>
        <begin position="170"/>
        <end position="191"/>
    </location>
</feature>
<reference evidence="4" key="1">
    <citation type="journal article" date="2019" name="Int. J. Syst. Evol. Microbiol.">
        <title>The Global Catalogue of Microorganisms (GCM) 10K type strain sequencing project: providing services to taxonomists for standard genome sequencing and annotation.</title>
        <authorList>
            <consortium name="The Broad Institute Genomics Platform"/>
            <consortium name="The Broad Institute Genome Sequencing Center for Infectious Disease"/>
            <person name="Wu L."/>
            <person name="Ma J."/>
        </authorList>
    </citation>
    <scope>NUCLEOTIDE SEQUENCE [LARGE SCALE GENOMIC DNA]</scope>
    <source>
        <strain evidence="4">CCUG 50873</strain>
    </source>
</reference>
<evidence type="ECO:0000313" key="3">
    <source>
        <dbReference type="EMBL" id="MFD0924718.1"/>
    </source>
</evidence>
<keyword evidence="1" id="KW-0812">Transmembrane</keyword>
<keyword evidence="1" id="KW-1133">Transmembrane helix</keyword>
<evidence type="ECO:0000313" key="4">
    <source>
        <dbReference type="Proteomes" id="UP001597068"/>
    </source>
</evidence>